<evidence type="ECO:0000313" key="2">
    <source>
        <dbReference type="EMBL" id="GFK95476.1"/>
    </source>
</evidence>
<dbReference type="InterPro" id="IPR003711">
    <property type="entry name" value="CarD-like/TRCF_RID"/>
</dbReference>
<protein>
    <submittedName>
        <fullName evidence="2">RNA polymerase-binding transcription factor CarD</fullName>
    </submittedName>
</protein>
<dbReference type="AlphaFoldDB" id="A0A6V8M0B6"/>
<proteinExistence type="predicted"/>
<dbReference type="InterPro" id="IPR042215">
    <property type="entry name" value="CarD-like_C"/>
</dbReference>
<keyword evidence="3" id="KW-1185">Reference proteome</keyword>
<name>A0A6V8M0B6_9BACT</name>
<dbReference type="PANTHER" id="PTHR38447">
    <property type="entry name" value="TRANSCRIPTION FACTOR YDEB-RELATED"/>
    <property type="match status" value="1"/>
</dbReference>
<evidence type="ECO:0000259" key="1">
    <source>
        <dbReference type="SMART" id="SM01058"/>
    </source>
</evidence>
<reference evidence="2 3" key="1">
    <citation type="submission" date="2020-04" db="EMBL/GenBank/DDBJ databases">
        <authorList>
            <consortium name="Desulfovibrio sp. FSS-1 genome sequencing consortium"/>
            <person name="Shimoshige H."/>
            <person name="Kobayashi H."/>
            <person name="Maekawa T."/>
        </authorList>
    </citation>
    <scope>NUCLEOTIDE SEQUENCE [LARGE SCALE GENOMIC DNA]</scope>
    <source>
        <strain evidence="2 3">SIID29052-01</strain>
    </source>
</reference>
<dbReference type="SUPFAM" id="SSF141259">
    <property type="entry name" value="CarD-like"/>
    <property type="match status" value="1"/>
</dbReference>
<dbReference type="Pfam" id="PF21095">
    <property type="entry name" value="CarD_C"/>
    <property type="match status" value="1"/>
</dbReference>
<dbReference type="PANTHER" id="PTHR38447:SF1">
    <property type="entry name" value="RNA POLYMERASE-BINDING TRANSCRIPTION FACTOR CARD"/>
    <property type="match status" value="1"/>
</dbReference>
<sequence>MFSIDELVVYPAQGVGRVERVESQTVGGQPVDFYIVRIIANNVTLMVPVKNARNVGLRHVCPAEEASAIMESLADRSTFTGYTGQNWNRRYREYSEKLKSGNLADVAYVLKELLLIGGGKELSFGERRLLEQATGLLTLEVAHALGQDQEDVKNRINDLFEDVLKPKTPE</sequence>
<evidence type="ECO:0000313" key="3">
    <source>
        <dbReference type="Proteomes" id="UP000494245"/>
    </source>
</evidence>
<dbReference type="Pfam" id="PF02559">
    <property type="entry name" value="CarD_TRCF_RID"/>
    <property type="match status" value="1"/>
</dbReference>
<feature type="domain" description="CarD-like/TRCF RNAP-interacting" evidence="1">
    <location>
        <begin position="1"/>
        <end position="114"/>
    </location>
</feature>
<dbReference type="Proteomes" id="UP000494245">
    <property type="component" value="Unassembled WGS sequence"/>
</dbReference>
<dbReference type="InterPro" id="IPR052531">
    <property type="entry name" value="CarD-like_regulator"/>
</dbReference>
<dbReference type="RefSeq" id="WP_173086509.1">
    <property type="nucleotide sequence ID" value="NZ_BLTE01000017.1"/>
</dbReference>
<comment type="caution">
    <text evidence="2">The sequence shown here is derived from an EMBL/GenBank/DDBJ whole genome shotgun (WGS) entry which is preliminary data.</text>
</comment>
<reference evidence="2 3" key="2">
    <citation type="submission" date="2020-05" db="EMBL/GenBank/DDBJ databases">
        <title>Draft genome sequence of Desulfovibrio sp. strainFSS-1.</title>
        <authorList>
            <person name="Shimoshige H."/>
            <person name="Kobayashi H."/>
            <person name="Maekawa T."/>
        </authorList>
    </citation>
    <scope>NUCLEOTIDE SEQUENCE [LARGE SCALE GENOMIC DNA]</scope>
    <source>
        <strain evidence="2 3">SIID29052-01</strain>
    </source>
</reference>
<dbReference type="Gene3D" id="2.40.10.170">
    <property type="match status" value="1"/>
</dbReference>
<dbReference type="InterPro" id="IPR036101">
    <property type="entry name" value="CarD-like/TRCF_RID_sf"/>
</dbReference>
<dbReference type="GO" id="GO:0009303">
    <property type="term" value="P:rRNA transcription"/>
    <property type="evidence" value="ECO:0007669"/>
    <property type="project" value="TreeGrafter"/>
</dbReference>
<dbReference type="Gene3D" id="1.20.58.1290">
    <property type="entry name" value="CarD-like, C-terminal domain"/>
    <property type="match status" value="1"/>
</dbReference>
<organism evidence="2 3">
    <name type="scientific">Fundidesulfovibrio magnetotacticus</name>
    <dbReference type="NCBI Taxonomy" id="2730080"/>
    <lineage>
        <taxon>Bacteria</taxon>
        <taxon>Pseudomonadati</taxon>
        <taxon>Thermodesulfobacteriota</taxon>
        <taxon>Desulfovibrionia</taxon>
        <taxon>Desulfovibrionales</taxon>
        <taxon>Desulfovibrionaceae</taxon>
        <taxon>Fundidesulfovibrio</taxon>
    </lineage>
</organism>
<dbReference type="InterPro" id="IPR048792">
    <property type="entry name" value="CarD_C"/>
</dbReference>
<gene>
    <name evidence="2" type="primary">carD</name>
    <name evidence="2" type="ORF">NNJEOMEG_03341</name>
</gene>
<dbReference type="EMBL" id="BLTE01000017">
    <property type="protein sequence ID" value="GFK95476.1"/>
    <property type="molecule type" value="Genomic_DNA"/>
</dbReference>
<dbReference type="SMART" id="SM01058">
    <property type="entry name" value="CarD_TRCF"/>
    <property type="match status" value="1"/>
</dbReference>
<accession>A0A6V8M0B6</accession>